<sequence length="1116" mass="124166">MSTSLLVLKVVGPPLAQGLLAAFDVKSKVANAVIPKTMGTVSRDLLKLEADGFSKSPEVTKIAQQMANDIRPLFKGRDRQVTINSRDAILLGLAQTLISAGLTQAGLADMNFDAATLEQHLIEVNPGVDRDFSAAEQAIYKQTIAMVSRRLIEAAPAVEGYEQAKTAEMLQRLEALARELGLERALAIQAEDAFVERYRKVVGDELDRLEVFGLPRMDRLTSQQSLSMAYVTLSASGIVDNDDEESATKVLKAGHHDIDGELPDREQRRVLSQVDEAICDCRRLMIRGGAGAGKSTLMQWLAVRAASQSFKGKLINWNVKIPFFVRLRSLIGDEFPPPEKFPALIAKNIAAQMPKGWVHKYLDRGQALVLIDGVDELPRQAREDFFEALKDLVRDFPYATYVVTSRPSGLKTAEGDVWQAWEDWLGTHDFKNLMLEPMTPTKVEAFVTQWHKALGDSPLDLEQNLEQTAQKLIRQLRQRPELQRLASTPLLCAMICALHRERLETLPSARLQLYQECIDMLLNRRDVGREISLDETYQVGLNETQKLELLRSLALKFMRLNLSSLEVDRVDNHFQLELKNTSLPETVTGRQIRELFVDRAALLREPVVGQIDFAHRTFQEYLAAEAILRDDCLEELLQKTSDDQWREAIIAAAGLARPRECERLLEFLIAHGNNNPEDCQFLHLLAVACLETAVTVPPKTRASVLASAKLLMPPKDDDEVAMVVRAGNEVVPLLIYNAAYSVEEASNCIEALIRIGTRSAMETLAEYAKATFESDQFRVGQALGQGWNVFDRDIYLSQVLSHANYLFLSQTQVSSLSPLSVLTQLSYLFLFRIQMKDLSPLSALTQLSSLFLFQMQVSDLSPLSVLTQLSNLFLSQGQVSDLSPLSTLMQLSNLTLDQTQVSDLSPLSTLTQLGHLSLDQTQVSDLSPLSTLMQLGHLSLNQTQVSDLSPLSTLMQLSNLTLDQTQVSDLSPLSSLVQLKTLSLSQTQVSDLSPLSTLAQLSELYLDQTQVIDLSPLSTLAQLSNLSLDQTQVSDLSPLSTLAQLSFLSLDQTQVIDLSPLSTLAQLSELHLSQTQVSDLSPLKHLEHLRIFTDDKKKAKQWMAEGRNVLLREWGA</sequence>
<dbReference type="Pfam" id="PF22733">
    <property type="entry name" value="NNH1"/>
    <property type="match status" value="1"/>
</dbReference>
<comment type="caution">
    <text evidence="4">The sequence shown here is derived from an EMBL/GenBank/DDBJ whole genome shotgun (WGS) entry which is preliminary data.</text>
</comment>
<dbReference type="InterPro" id="IPR054547">
    <property type="entry name" value="NNH1"/>
</dbReference>
<dbReference type="PANTHER" id="PTHR46844">
    <property type="entry name" value="SLR5058 PROTEIN"/>
    <property type="match status" value="1"/>
</dbReference>
<evidence type="ECO:0000259" key="3">
    <source>
        <dbReference type="PROSITE" id="PS50837"/>
    </source>
</evidence>
<dbReference type="Proteomes" id="UP000185557">
    <property type="component" value="Unassembled WGS sequence"/>
</dbReference>
<dbReference type="SUPFAM" id="SSF52058">
    <property type="entry name" value="L domain-like"/>
    <property type="match status" value="1"/>
</dbReference>
<gene>
    <name evidence="4" type="ORF">NIES30_21555</name>
</gene>
<dbReference type="SUPFAM" id="SSF52540">
    <property type="entry name" value="P-loop containing nucleoside triphosphate hydrolases"/>
    <property type="match status" value="1"/>
</dbReference>
<dbReference type="InterPro" id="IPR007111">
    <property type="entry name" value="NACHT_NTPase"/>
</dbReference>
<evidence type="ECO:0000313" key="4">
    <source>
        <dbReference type="EMBL" id="OKH44821.1"/>
    </source>
</evidence>
<dbReference type="Gene3D" id="3.40.50.300">
    <property type="entry name" value="P-loop containing nucleotide triphosphate hydrolases"/>
    <property type="match status" value="1"/>
</dbReference>
<dbReference type="GO" id="GO:0005524">
    <property type="term" value="F:ATP binding"/>
    <property type="evidence" value="ECO:0007669"/>
    <property type="project" value="UniProtKB-KW"/>
</dbReference>
<organism evidence="4 5">
    <name type="scientific">Phormidium tenue NIES-30</name>
    <dbReference type="NCBI Taxonomy" id="549789"/>
    <lineage>
        <taxon>Bacteria</taxon>
        <taxon>Bacillati</taxon>
        <taxon>Cyanobacteriota</taxon>
        <taxon>Cyanophyceae</taxon>
        <taxon>Oscillatoriophycideae</taxon>
        <taxon>Oscillatoriales</taxon>
        <taxon>Oscillatoriaceae</taxon>
        <taxon>Phormidium</taxon>
    </lineage>
</organism>
<evidence type="ECO:0000256" key="1">
    <source>
        <dbReference type="ARBA" id="ARBA00022741"/>
    </source>
</evidence>
<dbReference type="Gene3D" id="3.80.10.10">
    <property type="entry name" value="Ribonuclease Inhibitor"/>
    <property type="match status" value="1"/>
</dbReference>
<accession>A0A1U7J068</accession>
<evidence type="ECO:0000256" key="2">
    <source>
        <dbReference type="ARBA" id="ARBA00022840"/>
    </source>
</evidence>
<evidence type="ECO:0000313" key="5">
    <source>
        <dbReference type="Proteomes" id="UP000185557"/>
    </source>
</evidence>
<keyword evidence="5" id="KW-1185">Reference proteome</keyword>
<dbReference type="InterPro" id="IPR001611">
    <property type="entry name" value="Leu-rich_rpt"/>
</dbReference>
<keyword evidence="1" id="KW-0547">Nucleotide-binding</keyword>
<dbReference type="RefSeq" id="WP_073610522.1">
    <property type="nucleotide sequence ID" value="NZ_MRCG01000020.1"/>
</dbReference>
<proteinExistence type="predicted"/>
<dbReference type="OrthoDB" id="134770at2"/>
<dbReference type="PROSITE" id="PS50837">
    <property type="entry name" value="NACHT"/>
    <property type="match status" value="1"/>
</dbReference>
<dbReference type="InterPro" id="IPR027417">
    <property type="entry name" value="P-loop_NTPase"/>
</dbReference>
<dbReference type="PANTHER" id="PTHR46844:SF1">
    <property type="entry name" value="SLR5058 PROTEIN"/>
    <property type="match status" value="1"/>
</dbReference>
<feature type="domain" description="NACHT" evidence="3">
    <location>
        <begin position="282"/>
        <end position="409"/>
    </location>
</feature>
<dbReference type="Pfam" id="PF05729">
    <property type="entry name" value="NACHT"/>
    <property type="match status" value="1"/>
</dbReference>
<dbReference type="EMBL" id="MRCG01000020">
    <property type="protein sequence ID" value="OKH44821.1"/>
    <property type="molecule type" value="Genomic_DNA"/>
</dbReference>
<reference evidence="4 5" key="1">
    <citation type="submission" date="2016-11" db="EMBL/GenBank/DDBJ databases">
        <title>Draft Genome Sequences of Nine Cyanobacterial Strains from Diverse Habitats.</title>
        <authorList>
            <person name="Zhu T."/>
            <person name="Hou S."/>
            <person name="Lu X."/>
            <person name="Hess W.R."/>
        </authorList>
    </citation>
    <scope>NUCLEOTIDE SEQUENCE [LARGE SCALE GENOMIC DNA]</scope>
    <source>
        <strain evidence="4 5">NIES-30</strain>
    </source>
</reference>
<dbReference type="STRING" id="549789.NIES30_21555"/>
<keyword evidence="2" id="KW-0067">ATP-binding</keyword>
<dbReference type="PROSITE" id="PS51450">
    <property type="entry name" value="LRR"/>
    <property type="match status" value="1"/>
</dbReference>
<dbReference type="InterPro" id="IPR032675">
    <property type="entry name" value="LRR_dom_sf"/>
</dbReference>
<dbReference type="AlphaFoldDB" id="A0A1U7J068"/>
<name>A0A1U7J068_9CYAN</name>
<protein>
    <recommendedName>
        <fullName evidence="3">NACHT domain-containing protein</fullName>
    </recommendedName>
</protein>